<evidence type="ECO:0000256" key="2">
    <source>
        <dbReference type="ARBA" id="ARBA00011245"/>
    </source>
</evidence>
<gene>
    <name evidence="16" type="ORF">ACFPYI_08800</name>
</gene>
<dbReference type="InterPro" id="IPR000241">
    <property type="entry name" value="RlmKL-like_Mtase"/>
</dbReference>
<evidence type="ECO:0000256" key="1">
    <source>
        <dbReference type="ARBA" id="ARBA00004496"/>
    </source>
</evidence>
<dbReference type="FunFam" id="3.40.50.150:FF:000251">
    <property type="entry name" value="Putative RNA methylase"/>
    <property type="match status" value="1"/>
</dbReference>
<keyword evidence="3" id="KW-0963">Cytoplasm</keyword>
<evidence type="ECO:0000256" key="10">
    <source>
        <dbReference type="ARBA" id="ARBA00051883"/>
    </source>
</evidence>
<dbReference type="Proteomes" id="UP001596099">
    <property type="component" value="Unassembled WGS sequence"/>
</dbReference>
<evidence type="ECO:0000256" key="7">
    <source>
        <dbReference type="ARBA" id="ARBA00022691"/>
    </source>
</evidence>
<dbReference type="SUPFAM" id="SSF53335">
    <property type="entry name" value="S-adenosyl-L-methionine-dependent methyltransferases"/>
    <property type="match status" value="1"/>
</dbReference>
<evidence type="ECO:0000256" key="9">
    <source>
        <dbReference type="ARBA" id="ARBA00022884"/>
    </source>
</evidence>
<reference evidence="16 17" key="1">
    <citation type="journal article" date="2019" name="Int. J. Syst. Evol. Microbiol.">
        <title>The Global Catalogue of Microorganisms (GCM) 10K type strain sequencing project: providing services to taxonomists for standard genome sequencing and annotation.</title>
        <authorList>
            <consortium name="The Broad Institute Genomics Platform"/>
            <consortium name="The Broad Institute Genome Sequencing Center for Infectious Disease"/>
            <person name="Wu L."/>
            <person name="Ma J."/>
        </authorList>
    </citation>
    <scope>NUCLEOTIDE SEQUENCE [LARGE SCALE GENOMIC DNA]</scope>
    <source>
        <strain evidence="16 17">CGMCC 1.12543</strain>
    </source>
</reference>
<keyword evidence="4" id="KW-0820">tRNA-binding</keyword>
<evidence type="ECO:0000256" key="12">
    <source>
        <dbReference type="ARBA" id="ARBA00061338"/>
    </source>
</evidence>
<comment type="similarity">
    <text evidence="12">Belongs to the methyltransferase superfamily. Trm-G10 family.</text>
</comment>
<keyword evidence="17" id="KW-1185">Reference proteome</keyword>
<evidence type="ECO:0000256" key="3">
    <source>
        <dbReference type="ARBA" id="ARBA00022490"/>
    </source>
</evidence>
<evidence type="ECO:0000256" key="4">
    <source>
        <dbReference type="ARBA" id="ARBA00022555"/>
    </source>
</evidence>
<evidence type="ECO:0000313" key="17">
    <source>
        <dbReference type="Proteomes" id="UP001596099"/>
    </source>
</evidence>
<keyword evidence="5 16" id="KW-0489">Methyltransferase</keyword>
<dbReference type="AlphaFoldDB" id="A0ABD5RMK7"/>
<evidence type="ECO:0000259" key="15">
    <source>
        <dbReference type="Pfam" id="PF01170"/>
    </source>
</evidence>
<dbReference type="GO" id="GO:0032259">
    <property type="term" value="P:methylation"/>
    <property type="evidence" value="ECO:0007669"/>
    <property type="project" value="UniProtKB-KW"/>
</dbReference>
<evidence type="ECO:0000256" key="13">
    <source>
        <dbReference type="ARBA" id="ARBA00066936"/>
    </source>
</evidence>
<comment type="catalytic activity">
    <reaction evidence="10">
        <text>guanosine(10) in tRNA + 2 S-adenosyl-L-methionine = N(2)-dimethylguanosine(10) in tRNA + 2 S-adenosyl-L-homocysteine + 2 H(+)</text>
        <dbReference type="Rhea" id="RHEA:43124"/>
        <dbReference type="Rhea" id="RHEA-COMP:10355"/>
        <dbReference type="Rhea" id="RHEA-COMP:10358"/>
        <dbReference type="ChEBI" id="CHEBI:15378"/>
        <dbReference type="ChEBI" id="CHEBI:57856"/>
        <dbReference type="ChEBI" id="CHEBI:59789"/>
        <dbReference type="ChEBI" id="CHEBI:74269"/>
        <dbReference type="ChEBI" id="CHEBI:74513"/>
        <dbReference type="EC" id="2.1.1.213"/>
    </reaction>
</comment>
<organism evidence="16 17">
    <name type="scientific">Halomarina salina</name>
    <dbReference type="NCBI Taxonomy" id="1872699"/>
    <lineage>
        <taxon>Archaea</taxon>
        <taxon>Methanobacteriati</taxon>
        <taxon>Methanobacteriota</taxon>
        <taxon>Stenosarchaea group</taxon>
        <taxon>Halobacteria</taxon>
        <taxon>Halobacteriales</taxon>
        <taxon>Natronomonadaceae</taxon>
        <taxon>Halomarina</taxon>
    </lineage>
</organism>
<dbReference type="Pfam" id="PF01170">
    <property type="entry name" value="UPF0020"/>
    <property type="match status" value="2"/>
</dbReference>
<dbReference type="EMBL" id="JBHSQH010000001">
    <property type="protein sequence ID" value="MFC5971425.1"/>
    <property type="molecule type" value="Genomic_DNA"/>
</dbReference>
<dbReference type="InterPro" id="IPR029063">
    <property type="entry name" value="SAM-dependent_MTases_sf"/>
</dbReference>
<dbReference type="CDD" id="cd02440">
    <property type="entry name" value="AdoMet_MTases"/>
    <property type="match status" value="1"/>
</dbReference>
<proteinExistence type="inferred from homology"/>
<dbReference type="PANTHER" id="PTHR14911:SF21">
    <property type="entry name" value="N2-METHYLGUANOSINE TRNA METHYLTRANSFERASE"/>
    <property type="match status" value="1"/>
</dbReference>
<dbReference type="GO" id="GO:0008033">
    <property type="term" value="P:tRNA processing"/>
    <property type="evidence" value="ECO:0007669"/>
    <property type="project" value="UniProtKB-KW"/>
</dbReference>
<evidence type="ECO:0000256" key="5">
    <source>
        <dbReference type="ARBA" id="ARBA00022603"/>
    </source>
</evidence>
<dbReference type="InterPro" id="IPR053943">
    <property type="entry name" value="RlmKL-like_Mtase_CS"/>
</dbReference>
<keyword evidence="7" id="KW-0949">S-adenosyl-L-methionine</keyword>
<dbReference type="RefSeq" id="WP_247414322.1">
    <property type="nucleotide sequence ID" value="NZ_JALLGW010000001.1"/>
</dbReference>
<feature type="domain" description="Ribosomal RNA large subunit methyltransferase K/L-like methyltransferase" evidence="15">
    <location>
        <begin position="190"/>
        <end position="260"/>
    </location>
</feature>
<evidence type="ECO:0000313" key="16">
    <source>
        <dbReference type="EMBL" id="MFC5971425.1"/>
    </source>
</evidence>
<comment type="caution">
    <text evidence="16">The sequence shown here is derived from an EMBL/GenBank/DDBJ whole genome shotgun (WGS) entry which is preliminary data.</text>
</comment>
<evidence type="ECO:0000256" key="8">
    <source>
        <dbReference type="ARBA" id="ARBA00022694"/>
    </source>
</evidence>
<dbReference type="EC" id="2.1.1.213" evidence="13"/>
<dbReference type="GO" id="GO:0160101">
    <property type="term" value="F:tRNA (guanine(10)-N2)-dimethyltransferase activity"/>
    <property type="evidence" value="ECO:0007669"/>
    <property type="project" value="UniProtKB-EC"/>
</dbReference>
<keyword evidence="9" id="KW-0694">RNA-binding</keyword>
<protein>
    <recommendedName>
        <fullName evidence="13">tRNA (guanine(10)-N(2))-dimethyltransferase</fullName>
        <ecNumber evidence="13">2.1.1.213</ecNumber>
    </recommendedName>
    <alternativeName>
        <fullName evidence="14">tRNA:G10 dimethyltransferase</fullName>
    </alternativeName>
</protein>
<comment type="subunit">
    <text evidence="2">Monomer.</text>
</comment>
<keyword evidence="6" id="KW-0808">Transferase</keyword>
<name>A0ABD5RMK7_9EURY</name>
<dbReference type="GO" id="GO:0000049">
    <property type="term" value="F:tRNA binding"/>
    <property type="evidence" value="ECO:0007669"/>
    <property type="project" value="UniProtKB-KW"/>
</dbReference>
<dbReference type="PANTHER" id="PTHR14911">
    <property type="entry name" value="THUMP DOMAIN-CONTAINING"/>
    <property type="match status" value="1"/>
</dbReference>
<dbReference type="PROSITE" id="PS01261">
    <property type="entry name" value="UPF0020"/>
    <property type="match status" value="1"/>
</dbReference>
<dbReference type="GO" id="GO:0005737">
    <property type="term" value="C:cytoplasm"/>
    <property type="evidence" value="ECO:0007669"/>
    <property type="project" value="UniProtKB-SubCell"/>
</dbReference>
<comment type="function">
    <text evidence="11">Catalyzes the adenosylmethionine-dependent methylation of the exocyclic amino group (N(2)) of guanosine at position 10 of various tRNAs. Acts via a two-step process that leads to the formation of either N(2)-monomethyl (m(2)G) or N(2)-dimethylguanosine (m(2)(2)G).</text>
</comment>
<evidence type="ECO:0000256" key="6">
    <source>
        <dbReference type="ARBA" id="ARBA00022679"/>
    </source>
</evidence>
<accession>A0ABD5RMK7</accession>
<sequence>MYVLELGGEDDRFARREAASACSAVRPLAAGLATARGVTDRVRTLALTHRASRLVGRTRGEGREGVTVADARTLLDAASIERESLPVVSDREGPLDDGTVAVRANDVRGLTDVSTQQVERELGSVLVERGFAVDLDDPDHELRALFARVAGDDGRRSNDGDDAEPGETVCAIGWLAERTDRGFGERLPSDRPFFQPGSMDPMYARALVNIAGARPGARVLDPMCGTGGVLIEASLVGADVVGSDAQWKMVRGAHENLSAALGGAGESTDGDAGDGVGDPPVDFDVARANATRLPFADDSCDAVVFDAPYGRQSKVVGDLEDLVTEALSEAHRVAPRCVLVADREWDEAAEAAGWTVEDRFRHRVHRSLDRYALVLA</sequence>
<evidence type="ECO:0000256" key="11">
    <source>
        <dbReference type="ARBA" id="ARBA00054380"/>
    </source>
</evidence>
<keyword evidence="8" id="KW-0819">tRNA processing</keyword>
<dbReference type="Gene3D" id="3.40.50.150">
    <property type="entry name" value="Vaccinia Virus protein VP39"/>
    <property type="match status" value="1"/>
</dbReference>
<evidence type="ECO:0000256" key="14">
    <source>
        <dbReference type="ARBA" id="ARBA00082665"/>
    </source>
</evidence>
<feature type="domain" description="Ribosomal RNA large subunit methyltransferase K/L-like methyltransferase" evidence="15">
    <location>
        <begin position="284"/>
        <end position="367"/>
    </location>
</feature>
<comment type="subcellular location">
    <subcellularLocation>
        <location evidence="1">Cytoplasm</location>
    </subcellularLocation>
</comment>